<protein>
    <submittedName>
        <fullName evidence="3">Uncharacterized protein LOC116300055</fullName>
    </submittedName>
</protein>
<feature type="compositionally biased region" description="Polar residues" evidence="1">
    <location>
        <begin position="353"/>
        <end position="363"/>
    </location>
</feature>
<reference evidence="3" key="1">
    <citation type="submission" date="2025-08" db="UniProtKB">
        <authorList>
            <consortium name="RefSeq"/>
        </authorList>
    </citation>
    <scope>IDENTIFICATION</scope>
    <source>
        <tissue evidence="3">Tentacle</tissue>
    </source>
</reference>
<gene>
    <name evidence="3" type="primary">LOC116300055</name>
</gene>
<accession>A0A6P8I9H3</accession>
<dbReference type="SUPFAM" id="SSF48403">
    <property type="entry name" value="Ankyrin repeat"/>
    <property type="match status" value="1"/>
</dbReference>
<dbReference type="InterPro" id="IPR029071">
    <property type="entry name" value="Ubiquitin-like_domsf"/>
</dbReference>
<dbReference type="KEGG" id="aten:116300055"/>
<name>A0A6P8I9H3_ACTTE</name>
<proteinExistence type="predicted"/>
<dbReference type="GeneID" id="116300055"/>
<dbReference type="RefSeq" id="XP_031564678.1">
    <property type="nucleotide sequence ID" value="XM_031708818.1"/>
</dbReference>
<dbReference type="SUPFAM" id="SSF54236">
    <property type="entry name" value="Ubiquitin-like"/>
    <property type="match status" value="1"/>
</dbReference>
<feature type="region of interest" description="Disordered" evidence="1">
    <location>
        <begin position="689"/>
        <end position="718"/>
    </location>
</feature>
<evidence type="ECO:0000313" key="3">
    <source>
        <dbReference type="RefSeq" id="XP_031564678.1"/>
    </source>
</evidence>
<keyword evidence="2" id="KW-1185">Reference proteome</keyword>
<dbReference type="InParanoid" id="A0A6P8I9H3"/>
<dbReference type="AlphaFoldDB" id="A0A6P8I9H3"/>
<dbReference type="Proteomes" id="UP000515163">
    <property type="component" value="Unplaced"/>
</dbReference>
<dbReference type="OrthoDB" id="5967250at2759"/>
<feature type="compositionally biased region" description="Basic and acidic residues" evidence="1">
    <location>
        <begin position="336"/>
        <end position="352"/>
    </location>
</feature>
<dbReference type="InterPro" id="IPR036770">
    <property type="entry name" value="Ankyrin_rpt-contain_sf"/>
</dbReference>
<feature type="region of interest" description="Disordered" evidence="1">
    <location>
        <begin position="252"/>
        <end position="295"/>
    </location>
</feature>
<sequence length="877" mass="99054">MSGSTGKQHDGTAHEDLKDQSLKICIEIGLSAMDKLYVPIDNTTTVRDLKCEIEFLSGIPSDLFELDHNGSVLTESLVPMMSKFEGLRAVGKVKLKILPVWERFISTCLKAENSQVRARIRVKMHGVTKEERIFVACFVAARKANSCLLFGILPSNKMITRTVRLSGRNILHAAVIGGKTNCIANILMHGGGKLMNMEDIHNQTPLSMARTLSKGDIVDMLEAYKMVSLRGERSLKGTNDDDSGYGCIITSQSLEETKESYEQDSEEDYKLSSDGEEEDETQNVRGESDEMSSSFSTDRHFLDEFAGHDESAATSNDVTTRFDGSSEEKLLIEQIKNSEKNGSKEYEKKTTCNKDSWISGDNKQANEKITYLSEQGDEDNYLVPRQASPRVCCQERADYSKTAKTMNVRKRESEKEYEEGILFGNVFKNNDNGMFPKKEQEKGQHFLPSNGYASLKNNDNRMFSIKGQEKISEISTKIDRKINENRDEDVGMVTDKCKNNDSIEWVSNDLENPTQRRSHTRNGKMIFKSDEPQATAVLNENKQPGDTVNKGNRLIEDQPESAKSGGSLLLRRRKKGMPSLVVSRTSSGLSSSFETFNLLDSMGKNIDNDHIAVNHSEETCVNSTDDKQVCAPIIKGPWIPKPPSNLIPIAKTMQQMRRRKFSIGSPTSGSPKFNSRSDMEGYLDEAWRRASDSDVNESLPVPLTRPRSYSTPHPPDPFDISKPMTSSELKSFKSLNAPATNIPNRRQSVGGWGRRNSISLTYDEWLETKKEQHRKNSLAVQKENQRRLSLGNQSTLRLSRYINYEQWLAMKTVVPERKASQDLTNNCHGNERSREESERAFKTWLQKKDEEALERELRLLDEAISRRTSDTKKEDIL</sequence>
<evidence type="ECO:0000256" key="1">
    <source>
        <dbReference type="SAM" id="MobiDB-lite"/>
    </source>
</evidence>
<organism evidence="2 3">
    <name type="scientific">Actinia tenebrosa</name>
    <name type="common">Australian red waratah sea anemone</name>
    <dbReference type="NCBI Taxonomy" id="6105"/>
    <lineage>
        <taxon>Eukaryota</taxon>
        <taxon>Metazoa</taxon>
        <taxon>Cnidaria</taxon>
        <taxon>Anthozoa</taxon>
        <taxon>Hexacorallia</taxon>
        <taxon>Actiniaria</taxon>
        <taxon>Actiniidae</taxon>
        <taxon>Actinia</taxon>
    </lineage>
</organism>
<feature type="region of interest" description="Disordered" evidence="1">
    <location>
        <begin position="336"/>
        <end position="364"/>
    </location>
</feature>
<evidence type="ECO:0000313" key="2">
    <source>
        <dbReference type="Proteomes" id="UP000515163"/>
    </source>
</evidence>